<dbReference type="AlphaFoldDB" id="A0A0J9BYX7"/>
<name>A0A0J9BYX7_9FIRM</name>
<sequence length="97" mass="11056">MNDELMDVLKVIADKRMERTIEGLLSEDAAYRKLSKSACSMERIYDALNLDPDIKIVIDQLLAERDGMNMEKTSLAYWAGMMDAIIILRNMDIITLA</sequence>
<dbReference type="OrthoDB" id="2050905at2"/>
<dbReference type="Proteomes" id="UP000037392">
    <property type="component" value="Unassembled WGS sequence"/>
</dbReference>
<dbReference type="GeneID" id="93166200"/>
<proteinExistence type="predicted"/>
<dbReference type="PATRIC" id="fig|742734.4.peg.3802"/>
<organism evidence="1 2">
    <name type="scientific">[Clostridium] citroniae WAL-19142</name>
    <dbReference type="NCBI Taxonomy" id="742734"/>
    <lineage>
        <taxon>Bacteria</taxon>
        <taxon>Bacillati</taxon>
        <taxon>Bacillota</taxon>
        <taxon>Clostridia</taxon>
        <taxon>Lachnospirales</taxon>
        <taxon>Lachnospiraceae</taxon>
        <taxon>Enterocloster</taxon>
    </lineage>
</organism>
<protein>
    <submittedName>
        <fullName evidence="1">Uncharacterized protein</fullName>
    </submittedName>
</protein>
<comment type="caution">
    <text evidence="1">The sequence shown here is derived from an EMBL/GenBank/DDBJ whole genome shotgun (WGS) entry which is preliminary data.</text>
</comment>
<dbReference type="RefSeq" id="WP_048930370.1">
    <property type="nucleotide sequence ID" value="NZ_KQ235880.1"/>
</dbReference>
<accession>A0A0J9BYX7</accession>
<reference evidence="1 2" key="1">
    <citation type="submission" date="2011-04" db="EMBL/GenBank/DDBJ databases">
        <title>The Genome Sequence of Clostridium citroniae WAL-19142.</title>
        <authorList>
            <consortium name="The Broad Institute Genome Sequencing Platform"/>
            <person name="Earl A."/>
            <person name="Ward D."/>
            <person name="Feldgarden M."/>
            <person name="Gevers D."/>
            <person name="Warren Y.A."/>
            <person name="Tyrrell K.L."/>
            <person name="Citron D.M."/>
            <person name="Goldstein E.J."/>
            <person name="Daigneault M."/>
            <person name="Allen-Vercoe E."/>
            <person name="Young S.K."/>
            <person name="Zeng Q."/>
            <person name="Gargeya S."/>
            <person name="Fitzgerald M."/>
            <person name="Haas B."/>
            <person name="Abouelleil A."/>
            <person name="Alvarado L."/>
            <person name="Arachchi H.M."/>
            <person name="Berlin A."/>
            <person name="Brown A."/>
            <person name="Chapman S.B."/>
            <person name="Chen Z."/>
            <person name="Dunbar C."/>
            <person name="Freedman E."/>
            <person name="Gearin G."/>
            <person name="Gellesch M."/>
            <person name="Goldberg J."/>
            <person name="Griggs A."/>
            <person name="Gujja S."/>
            <person name="Heilman E.R."/>
            <person name="Heiman D."/>
            <person name="Howarth C."/>
            <person name="Larson L."/>
            <person name="Lui A."/>
            <person name="MacDonald P.J."/>
            <person name="Mehta T."/>
            <person name="Montmayeur A."/>
            <person name="Murphy C."/>
            <person name="Neiman D."/>
            <person name="Pearson M."/>
            <person name="Priest M."/>
            <person name="Roberts A."/>
            <person name="Saif S."/>
            <person name="Shea T."/>
            <person name="Shenoy N."/>
            <person name="Sisk P."/>
            <person name="Stolte C."/>
            <person name="Sykes S."/>
            <person name="White J."/>
            <person name="Yandava C."/>
            <person name="Wortman J."/>
            <person name="Nusbaum C."/>
            <person name="Birren B."/>
        </authorList>
    </citation>
    <scope>NUCLEOTIDE SEQUENCE [LARGE SCALE GENOMIC DNA]</scope>
    <source>
        <strain evidence="1 2">WAL-19142</strain>
    </source>
</reference>
<gene>
    <name evidence="1" type="ORF">HMPREF9470_03545</name>
</gene>
<evidence type="ECO:0000313" key="1">
    <source>
        <dbReference type="EMBL" id="KMW17356.1"/>
    </source>
</evidence>
<evidence type="ECO:0000313" key="2">
    <source>
        <dbReference type="Proteomes" id="UP000037392"/>
    </source>
</evidence>
<dbReference type="EMBL" id="ADLK01000027">
    <property type="protein sequence ID" value="KMW17356.1"/>
    <property type="molecule type" value="Genomic_DNA"/>
</dbReference>